<evidence type="ECO:0000313" key="2">
    <source>
        <dbReference type="Proteomes" id="UP000005365"/>
    </source>
</evidence>
<proteinExistence type="predicted"/>
<gene>
    <name evidence="1" type="ORF">NEISICOT_03314</name>
</gene>
<protein>
    <submittedName>
        <fullName evidence="1">Uncharacterized protein</fullName>
    </submittedName>
</protein>
<accession>C6M9T5</accession>
<dbReference type="EMBL" id="ACKO02000031">
    <property type="protein sequence ID" value="EET42930.1"/>
    <property type="molecule type" value="Genomic_DNA"/>
</dbReference>
<keyword evidence="2" id="KW-1185">Reference proteome</keyword>
<dbReference type="Proteomes" id="UP000005365">
    <property type="component" value="Unassembled WGS sequence"/>
</dbReference>
<dbReference type="AlphaFoldDB" id="C6M9T5"/>
<sequence>MVNRYAVDHGVGTGKIDVFEEAGAEFGAVAALTGNQCAVKADEYRFARLDIAFQIVGKRIEGNGFGGDGIGFSACLVGLRTQHQRADAVRIAESEHAVARNHGNHAVCAAHQAVDFGNGVENIVDIEPVGIGVFRDFAAQFVREYVEQDFGIGAGVDVAQVFVAHVFIQFGGIGEVAVVRQHDAERRADVERLRLRAAARIARRRVTDMGDARVADQIAHIACAEHFAHHAFAFVHMERAAFRRHNARRILPPVLQHLQTVVQKLVYRLMADQT</sequence>
<evidence type="ECO:0000313" key="1">
    <source>
        <dbReference type="EMBL" id="EET42930.1"/>
    </source>
</evidence>
<name>C6M9T5_NEISI</name>
<organism evidence="1 2">
    <name type="scientific">Neisseria sicca ATCC 29256</name>
    <dbReference type="NCBI Taxonomy" id="547045"/>
    <lineage>
        <taxon>Bacteria</taxon>
        <taxon>Pseudomonadati</taxon>
        <taxon>Pseudomonadota</taxon>
        <taxon>Betaproteobacteria</taxon>
        <taxon>Neisseriales</taxon>
        <taxon>Neisseriaceae</taxon>
        <taxon>Neisseria</taxon>
    </lineage>
</organism>
<reference evidence="1" key="1">
    <citation type="submission" date="2009-07" db="EMBL/GenBank/DDBJ databases">
        <authorList>
            <person name="Weinstock G."/>
            <person name="Sodergren E."/>
            <person name="Clifton S."/>
            <person name="Fulton L."/>
            <person name="Fulton B."/>
            <person name="Courtney L."/>
            <person name="Fronick C."/>
            <person name="Harrison M."/>
            <person name="Strong C."/>
            <person name="Farmer C."/>
            <person name="Delahaunty K."/>
            <person name="Markovic C."/>
            <person name="Hall O."/>
            <person name="Minx P."/>
            <person name="Tomlinson C."/>
            <person name="Mitreva M."/>
            <person name="Nelson J."/>
            <person name="Hou S."/>
            <person name="Wollam A."/>
            <person name="Pepin K.H."/>
            <person name="Johnson M."/>
            <person name="Bhonagiri V."/>
            <person name="Nash W.E."/>
            <person name="Warren W."/>
            <person name="Chinwalla A."/>
            <person name="Mardis E.R."/>
            <person name="Wilson R.K."/>
        </authorList>
    </citation>
    <scope>NUCLEOTIDE SEQUENCE [LARGE SCALE GENOMIC DNA]</scope>
    <source>
        <strain evidence="1">ATCC 29256</strain>
    </source>
</reference>
<comment type="caution">
    <text evidence="1">The sequence shown here is derived from an EMBL/GenBank/DDBJ whole genome shotgun (WGS) entry which is preliminary data.</text>
</comment>